<comment type="caution">
    <text evidence="2">The sequence shown here is derived from an EMBL/GenBank/DDBJ whole genome shotgun (WGS) entry which is preliminary data.</text>
</comment>
<evidence type="ECO:0000313" key="2">
    <source>
        <dbReference type="EMBL" id="KAK7417160.1"/>
    </source>
</evidence>
<proteinExistence type="predicted"/>
<accession>A0ABR1H7R3</accession>
<gene>
    <name evidence="2" type="ORF">QQX98_004763</name>
</gene>
<feature type="compositionally biased region" description="Basic and acidic residues" evidence="1">
    <location>
        <begin position="336"/>
        <end position="356"/>
    </location>
</feature>
<feature type="compositionally biased region" description="Pro residues" evidence="1">
    <location>
        <begin position="191"/>
        <end position="205"/>
    </location>
</feature>
<keyword evidence="3" id="KW-1185">Reference proteome</keyword>
<feature type="compositionally biased region" description="Basic and acidic residues" evidence="1">
    <location>
        <begin position="121"/>
        <end position="143"/>
    </location>
</feature>
<feature type="compositionally biased region" description="Basic and acidic residues" evidence="1">
    <location>
        <begin position="151"/>
        <end position="167"/>
    </location>
</feature>
<evidence type="ECO:0000256" key="1">
    <source>
        <dbReference type="SAM" id="MobiDB-lite"/>
    </source>
</evidence>
<feature type="compositionally biased region" description="Basic and acidic residues" evidence="1">
    <location>
        <begin position="364"/>
        <end position="381"/>
    </location>
</feature>
<name>A0ABR1H7R3_9HYPO</name>
<feature type="compositionally biased region" description="Polar residues" evidence="1">
    <location>
        <begin position="558"/>
        <end position="567"/>
    </location>
</feature>
<protein>
    <submittedName>
        <fullName evidence="2">Uncharacterized protein</fullName>
    </submittedName>
</protein>
<reference evidence="2 3" key="1">
    <citation type="journal article" date="2025" name="Microbiol. Resour. Announc.">
        <title>Draft genome sequences for Neonectria magnoliae and Neonectria punicea, canker pathogens of Liriodendron tulipifera and Acer saccharum in West Virginia.</title>
        <authorList>
            <person name="Petronek H.M."/>
            <person name="Kasson M.T."/>
            <person name="Metheny A.M."/>
            <person name="Stauder C.M."/>
            <person name="Lovett B."/>
            <person name="Lynch S.C."/>
            <person name="Garnas J.R."/>
            <person name="Kasson L.R."/>
            <person name="Stajich J.E."/>
        </authorList>
    </citation>
    <scope>NUCLEOTIDE SEQUENCE [LARGE SCALE GENOMIC DNA]</scope>
    <source>
        <strain evidence="2 3">NRRL 64653</strain>
    </source>
</reference>
<feature type="region of interest" description="Disordered" evidence="1">
    <location>
        <begin position="96"/>
        <end position="592"/>
    </location>
</feature>
<evidence type="ECO:0000313" key="3">
    <source>
        <dbReference type="Proteomes" id="UP001498476"/>
    </source>
</evidence>
<feature type="compositionally biased region" description="Low complexity" evidence="1">
    <location>
        <begin position="572"/>
        <end position="583"/>
    </location>
</feature>
<dbReference type="EMBL" id="JAZAVJ010000060">
    <property type="protein sequence ID" value="KAK7417160.1"/>
    <property type="molecule type" value="Genomic_DNA"/>
</dbReference>
<feature type="compositionally biased region" description="Polar residues" evidence="1">
    <location>
        <begin position="306"/>
        <end position="315"/>
    </location>
</feature>
<dbReference type="Proteomes" id="UP001498476">
    <property type="component" value="Unassembled WGS sequence"/>
</dbReference>
<feature type="compositionally biased region" description="Basic and acidic residues" evidence="1">
    <location>
        <begin position="399"/>
        <end position="441"/>
    </location>
</feature>
<feature type="compositionally biased region" description="Basic and acidic residues" evidence="1">
    <location>
        <begin position="488"/>
        <end position="499"/>
    </location>
</feature>
<sequence>MEAAAKTVQLLTQRILPEKPHHLSYSPNWRYRIPVDEAKSKRFEEWDNTRLQYATLVSEADRGVLLTRSYYDMRDEPQKPVPREVNILAKAGNEKKKLSLSDYKNKKTSGVTSDTTPEPPNARKRDPERAHGDFKPPSEMRKPDSHRHREGPHIVDPKPPKPRENIVDMRYGTPAMHKAQEPPKLTSSRLPPKPPTKAPLPPRPVSPDSRKRSADVDDEHRSQKRARPDSSRASEDRSRASRDEPPRRKDRDSLAPSDYPSQRDAKSSSSLPNGRSILKGSAATSRNLSPAGRARGDSLNGARPSTLGSTRNTPTKADAPSRPSVPPLLSPLHLNLDGREGGDRGERRKAREDAVDGTRPTKPKKQEEPPKATASKRERSPVRLPALLSPTLPPQLEAELSKRIKQDAKSDGKSDPKPREDRDREERSERRSEEHPKEDRASTIARKAPVEQEDDDSGGKEKRKGLVVTLYISKRIRQSVKRYLALPPRKEPTRRERSVSSEPPLAPAQAKKRPAGSTETIADSISVKRPRTSSVSGSSRLPPPPSTPSKKGTAAMSRVSSSNSQVHTPGDAATATPSAPVSSDRPMTNGADGARADKAELKAMVAKQNHFTNLGRRLKHKGDLAMKRSDQANGSMQHREVKLGHVCTVESIIAFMTSFQALNIARGLTGKAHDAASWTSLFPLLEFLQKELRRLDMRRYQPLYALALMLHAVSIEEVIKSYGTFDNPGAHVSVQDLIKYERNRARILALVREANEAIESSSLRVSFMSWSTLDEITTSALRILRHWCADENVDWTPEVNLKDGGGDKGSRGHAKN</sequence>
<feature type="compositionally biased region" description="Basic and acidic residues" evidence="1">
    <location>
        <begin position="96"/>
        <end position="105"/>
    </location>
</feature>
<organism evidence="2 3">
    <name type="scientific">Neonectria punicea</name>
    <dbReference type="NCBI Taxonomy" id="979145"/>
    <lineage>
        <taxon>Eukaryota</taxon>
        <taxon>Fungi</taxon>
        <taxon>Dikarya</taxon>
        <taxon>Ascomycota</taxon>
        <taxon>Pezizomycotina</taxon>
        <taxon>Sordariomycetes</taxon>
        <taxon>Hypocreomycetidae</taxon>
        <taxon>Hypocreales</taxon>
        <taxon>Nectriaceae</taxon>
        <taxon>Neonectria</taxon>
    </lineage>
</organism>
<feature type="compositionally biased region" description="Basic and acidic residues" evidence="1">
    <location>
        <begin position="208"/>
        <end position="253"/>
    </location>
</feature>